<feature type="domain" description="Rhodanese" evidence="1">
    <location>
        <begin position="34"/>
        <end position="76"/>
    </location>
</feature>
<dbReference type="InterPro" id="IPR012334">
    <property type="entry name" value="Pectin_lyas_fold"/>
</dbReference>
<proteinExistence type="predicted"/>
<comment type="caution">
    <text evidence="2">The sequence shown here is derived from an EMBL/GenBank/DDBJ whole genome shotgun (WGS) entry which is preliminary data.</text>
</comment>
<dbReference type="AlphaFoldDB" id="A0A4Q2V3Z1"/>
<evidence type="ECO:0000259" key="1">
    <source>
        <dbReference type="PROSITE" id="PS50206"/>
    </source>
</evidence>
<gene>
    <name evidence="2" type="ORF">BFJ63_vAg17811</name>
</gene>
<accession>A0A4Q2V3Z1</accession>
<evidence type="ECO:0000313" key="3">
    <source>
        <dbReference type="Proteomes" id="UP000290540"/>
    </source>
</evidence>
<dbReference type="Gene3D" id="2.160.20.10">
    <property type="entry name" value="Single-stranded right-handed beta-helix, Pectin lyase-like"/>
    <property type="match status" value="1"/>
</dbReference>
<dbReference type="EMBL" id="MQTW01000686">
    <property type="protein sequence ID" value="RYC79308.1"/>
    <property type="molecule type" value="Genomic_DNA"/>
</dbReference>
<organism evidence="2 3">
    <name type="scientific">Fusarium oxysporum f. sp. narcissi</name>
    <dbReference type="NCBI Taxonomy" id="451672"/>
    <lineage>
        <taxon>Eukaryota</taxon>
        <taxon>Fungi</taxon>
        <taxon>Dikarya</taxon>
        <taxon>Ascomycota</taxon>
        <taxon>Pezizomycotina</taxon>
        <taxon>Sordariomycetes</taxon>
        <taxon>Hypocreomycetidae</taxon>
        <taxon>Hypocreales</taxon>
        <taxon>Nectriaceae</taxon>
        <taxon>Fusarium</taxon>
        <taxon>Fusarium oxysporum species complex</taxon>
    </lineage>
</organism>
<reference evidence="2 3" key="1">
    <citation type="submission" date="2016-12" db="EMBL/GenBank/DDBJ databases">
        <title>Draft genome sequence of Fusarium oxysporum causing rot on Narcissus.</title>
        <authorList>
            <person name="Armitage A.D."/>
            <person name="Taylor A."/>
            <person name="Clarkson J.P."/>
            <person name="Harrison R.J."/>
            <person name="Jackson A.C."/>
        </authorList>
    </citation>
    <scope>NUCLEOTIDE SEQUENCE [LARGE SCALE GENOMIC DNA]</scope>
    <source>
        <strain evidence="2 3">N139</strain>
    </source>
</reference>
<dbReference type="Proteomes" id="UP000290540">
    <property type="component" value="Unassembled WGS sequence"/>
</dbReference>
<evidence type="ECO:0000313" key="2">
    <source>
        <dbReference type="EMBL" id="RYC79308.1"/>
    </source>
</evidence>
<sequence>MSLIQTETAYMQGNPDATVPFSANANFFDPDFSVTCTGDSQKCARTWGVRAMDSKDIFIYGGGLYSFFDNYDQECVPLNNCQNNIISLESSQVHLYGISTKASINMVTIDGQSAILDSDNRNNFCAAVALFSSQDGEVDDSPSPASPTEVWAQDTLNGGGLTVTLPTVM</sequence>
<protein>
    <recommendedName>
        <fullName evidence="1">Rhodanese domain-containing protein</fullName>
    </recommendedName>
</protein>
<name>A0A4Q2V3Z1_FUSOX</name>
<dbReference type="PROSITE" id="PS50206">
    <property type="entry name" value="RHODANESE_3"/>
    <property type="match status" value="1"/>
</dbReference>
<dbReference type="InterPro" id="IPR001763">
    <property type="entry name" value="Rhodanese-like_dom"/>
</dbReference>